<accession>A0ACC3NHU8</accession>
<protein>
    <submittedName>
        <fullName evidence="1">Uncharacterized protein</fullName>
    </submittedName>
</protein>
<comment type="caution">
    <text evidence="1">The sequence shown here is derived from an EMBL/GenBank/DDBJ whole genome shotgun (WGS) entry which is preliminary data.</text>
</comment>
<dbReference type="Proteomes" id="UP001281147">
    <property type="component" value="Unassembled WGS sequence"/>
</dbReference>
<gene>
    <name evidence="1" type="ORF">LTR37_006077</name>
</gene>
<evidence type="ECO:0000313" key="1">
    <source>
        <dbReference type="EMBL" id="KAK3717022.1"/>
    </source>
</evidence>
<proteinExistence type="predicted"/>
<evidence type="ECO:0000313" key="2">
    <source>
        <dbReference type="Proteomes" id="UP001281147"/>
    </source>
</evidence>
<sequence>MTKAKNYTAPVGEELRLRIEEQKELIRQARISGEAAAKDAAAAVKQAEDAAKQARKGSPPQEDNQPAPPAELKQSPSPQQAVKGQKSSHAKGKKRRASVTDLTKAVDSNAARPKKARRRRSPPQTIRPQVVTPSNATITPSMHVPRENDTPFLQLHSSYPRWPSAAASDQPGARAQLAVEAAIYMADQEDLYGS</sequence>
<keyword evidence="2" id="KW-1185">Reference proteome</keyword>
<reference evidence="1" key="1">
    <citation type="submission" date="2023-07" db="EMBL/GenBank/DDBJ databases">
        <title>Black Yeasts Isolated from many extreme environments.</title>
        <authorList>
            <person name="Coleine C."/>
            <person name="Stajich J.E."/>
            <person name="Selbmann L."/>
        </authorList>
    </citation>
    <scope>NUCLEOTIDE SEQUENCE</scope>
    <source>
        <strain evidence="1">CCFEE 5714</strain>
    </source>
</reference>
<dbReference type="EMBL" id="JAUTXU010000039">
    <property type="protein sequence ID" value="KAK3717022.1"/>
    <property type="molecule type" value="Genomic_DNA"/>
</dbReference>
<organism evidence="1 2">
    <name type="scientific">Vermiconidia calcicola</name>
    <dbReference type="NCBI Taxonomy" id="1690605"/>
    <lineage>
        <taxon>Eukaryota</taxon>
        <taxon>Fungi</taxon>
        <taxon>Dikarya</taxon>
        <taxon>Ascomycota</taxon>
        <taxon>Pezizomycotina</taxon>
        <taxon>Dothideomycetes</taxon>
        <taxon>Dothideomycetidae</taxon>
        <taxon>Mycosphaerellales</taxon>
        <taxon>Extremaceae</taxon>
        <taxon>Vermiconidia</taxon>
    </lineage>
</organism>
<name>A0ACC3NHU8_9PEZI</name>